<protein>
    <submittedName>
        <fullName evidence="3">Antibiotic biosynthesis monooxygenase</fullName>
    </submittedName>
</protein>
<keyword evidence="1" id="KW-0732">Signal</keyword>
<dbReference type="InterPro" id="IPR007138">
    <property type="entry name" value="ABM_dom"/>
</dbReference>
<dbReference type="PANTHER" id="PTHR33336:SF3">
    <property type="entry name" value="ABM DOMAIN-CONTAINING PROTEIN"/>
    <property type="match status" value="1"/>
</dbReference>
<dbReference type="InterPro" id="IPR011008">
    <property type="entry name" value="Dimeric_a/b-barrel"/>
</dbReference>
<gene>
    <name evidence="3" type="ORF">SAMEA4364220_01448</name>
</gene>
<feature type="signal peptide" evidence="1">
    <location>
        <begin position="1"/>
        <end position="28"/>
    </location>
</feature>
<dbReference type="eggNOG" id="ENOG50320US">
    <property type="taxonomic scope" value="Bacteria"/>
</dbReference>
<name>A0A239TV10_9FIRM</name>
<accession>A0A239TV10</accession>
<reference evidence="3 4" key="1">
    <citation type="submission" date="2017-06" db="EMBL/GenBank/DDBJ databases">
        <authorList>
            <consortium name="Pathogen Informatics"/>
        </authorList>
    </citation>
    <scope>NUCLEOTIDE SEQUENCE [LARGE SCALE GENOMIC DNA]</scope>
    <source>
        <strain evidence="3 4">NCTC10570</strain>
    </source>
</reference>
<dbReference type="RefSeq" id="WP_027889394.1">
    <property type="nucleotide sequence ID" value="NZ_LT906446.1"/>
</dbReference>
<feature type="chain" id="PRO_5011287566" evidence="1">
    <location>
        <begin position="29"/>
        <end position="243"/>
    </location>
</feature>
<feature type="domain" description="ABM" evidence="2">
    <location>
        <begin position="142"/>
        <end position="213"/>
    </location>
</feature>
<dbReference type="GeneID" id="78507445"/>
<keyword evidence="3" id="KW-0503">Monooxygenase</keyword>
<keyword evidence="3" id="KW-0560">Oxidoreductase</keyword>
<dbReference type="Pfam" id="PF03992">
    <property type="entry name" value="ABM"/>
    <property type="match status" value="1"/>
</dbReference>
<sequence>MKLSFKIFSSLALSSLLLLSPLHTDAKAIVNPDGSQPLIHWAILRSTDGEMKNMQNMAAKHVAPYSAKEDGTYIIYGGIDKNNPNIQRLLEIYKDENAYQIHRSSEGFKQYQIARATILEELRIMEVNPVVMETQEQGTGNYIITTKIEVRPEALADFKKDLTELVKTSIQKNPDILAIMATSEKENPNILHILEVYKDATTHADFINSPEYINYERLTRYMINSKIHIEYLPTDITLSNKPQ</sequence>
<evidence type="ECO:0000259" key="2">
    <source>
        <dbReference type="Pfam" id="PF03992"/>
    </source>
</evidence>
<dbReference type="SUPFAM" id="SSF54909">
    <property type="entry name" value="Dimeric alpha+beta barrel"/>
    <property type="match status" value="2"/>
</dbReference>
<organism evidence="3 4">
    <name type="scientific">Megamonas hypermegale</name>
    <dbReference type="NCBI Taxonomy" id="158847"/>
    <lineage>
        <taxon>Bacteria</taxon>
        <taxon>Bacillati</taxon>
        <taxon>Bacillota</taxon>
        <taxon>Negativicutes</taxon>
        <taxon>Selenomonadales</taxon>
        <taxon>Selenomonadaceae</taxon>
        <taxon>Megamonas</taxon>
    </lineage>
</organism>
<proteinExistence type="predicted"/>
<dbReference type="PANTHER" id="PTHR33336">
    <property type="entry name" value="QUINOL MONOOXYGENASE YGIN-RELATED"/>
    <property type="match status" value="1"/>
</dbReference>
<dbReference type="AlphaFoldDB" id="A0A239TV10"/>
<dbReference type="Gene3D" id="3.30.70.100">
    <property type="match status" value="1"/>
</dbReference>
<dbReference type="EMBL" id="LT906446">
    <property type="protein sequence ID" value="SNV01476.1"/>
    <property type="molecule type" value="Genomic_DNA"/>
</dbReference>
<dbReference type="GO" id="GO:0004497">
    <property type="term" value="F:monooxygenase activity"/>
    <property type="evidence" value="ECO:0007669"/>
    <property type="project" value="UniProtKB-KW"/>
</dbReference>
<dbReference type="Proteomes" id="UP000215383">
    <property type="component" value="Chromosome 1"/>
</dbReference>
<evidence type="ECO:0000313" key="4">
    <source>
        <dbReference type="Proteomes" id="UP000215383"/>
    </source>
</evidence>
<dbReference type="InterPro" id="IPR050744">
    <property type="entry name" value="AI-2_Isomerase_LsrG"/>
</dbReference>
<keyword evidence="4" id="KW-1185">Reference proteome</keyword>
<evidence type="ECO:0000313" key="3">
    <source>
        <dbReference type="EMBL" id="SNV01476.1"/>
    </source>
</evidence>
<evidence type="ECO:0000256" key="1">
    <source>
        <dbReference type="SAM" id="SignalP"/>
    </source>
</evidence>